<evidence type="ECO:0000313" key="5">
    <source>
        <dbReference type="EMBL" id="MCC9020506.1"/>
    </source>
</evidence>
<dbReference type="SMART" id="SM00388">
    <property type="entry name" value="HisKA"/>
    <property type="match status" value="1"/>
</dbReference>
<dbReference type="InterPro" id="IPR003661">
    <property type="entry name" value="HisK_dim/P_dom"/>
</dbReference>
<comment type="caution">
    <text evidence="5">The sequence shown here is derived from an EMBL/GenBank/DDBJ whole genome shotgun (WGS) entry which is preliminary data.</text>
</comment>
<dbReference type="PRINTS" id="PR00344">
    <property type="entry name" value="BCTRLSENSOR"/>
</dbReference>
<dbReference type="CDD" id="cd00075">
    <property type="entry name" value="HATPase"/>
    <property type="match status" value="1"/>
</dbReference>
<evidence type="ECO:0000259" key="4">
    <source>
        <dbReference type="PROSITE" id="PS50109"/>
    </source>
</evidence>
<dbReference type="CDD" id="cd00082">
    <property type="entry name" value="HisKA"/>
    <property type="match status" value="1"/>
</dbReference>
<evidence type="ECO:0000256" key="1">
    <source>
        <dbReference type="ARBA" id="ARBA00000085"/>
    </source>
</evidence>
<sequence>MSKLFKTFLIFIKKIGYVLVLLENKNLSNMYKPEVPKNEAFRFEALSSYNILDTLPEEEYDSLTKIAAQICDAPIALVTLIDQNRQWFKSHHGLDVTETPRDFAFCAHAINTPNELFIIPDASKDQRFHDNPLSINAPNVIFYAGAPLNTKDGYSLGTLCVIDSKPREGLTYSQQESLKALANQVISLFELHKKNKFLEDLNDEIMKKNIRLSQFAHRLSHDLKVPIRGVNSLLIFIKEDYNTLIKNTEIEAWIDLIYSRNEYMDFLINGILEYTKVSNDQIHFEDFNVESIIQYIVDNGALYVPTYIHYRNCNTIIRHSKIGFVQIIQNLLSNTVKHTDKQECNVWISLTENETSCFFVYEDDGPGIPEEYWEKVFELFETVSSKYEKNAGIGLSTIKAIIDRVGGTIYLKNREANKKGACFCFTLPKEYNC</sequence>
<dbReference type="PROSITE" id="PS50109">
    <property type="entry name" value="HIS_KIN"/>
    <property type="match status" value="1"/>
</dbReference>
<dbReference type="InterPro" id="IPR029016">
    <property type="entry name" value="GAF-like_dom_sf"/>
</dbReference>
<gene>
    <name evidence="5" type="ORF">LNQ34_22295</name>
</gene>
<dbReference type="EMBL" id="JAJJMN010000002">
    <property type="protein sequence ID" value="MCC9020506.1"/>
    <property type="molecule type" value="Genomic_DNA"/>
</dbReference>
<dbReference type="PANTHER" id="PTHR43102">
    <property type="entry name" value="SLR1143 PROTEIN"/>
    <property type="match status" value="1"/>
</dbReference>
<keyword evidence="6" id="KW-1185">Reference proteome</keyword>
<comment type="catalytic activity">
    <reaction evidence="1">
        <text>ATP + protein L-histidine = ADP + protein N-phospho-L-histidine.</text>
        <dbReference type="EC" id="2.7.13.3"/>
    </reaction>
</comment>
<dbReference type="EC" id="2.7.13.3" evidence="2"/>
<keyword evidence="5" id="KW-0418">Kinase</keyword>
<dbReference type="InterPro" id="IPR005467">
    <property type="entry name" value="His_kinase_dom"/>
</dbReference>
<proteinExistence type="predicted"/>
<dbReference type="Pfam" id="PF02518">
    <property type="entry name" value="HATPase_c"/>
    <property type="match status" value="1"/>
</dbReference>
<keyword evidence="5" id="KW-0808">Transferase</keyword>
<dbReference type="InterPro" id="IPR003594">
    <property type="entry name" value="HATPase_dom"/>
</dbReference>
<dbReference type="InterPro" id="IPR036097">
    <property type="entry name" value="HisK_dim/P_sf"/>
</dbReference>
<dbReference type="SUPFAM" id="SSF55874">
    <property type="entry name" value="ATPase domain of HSP90 chaperone/DNA topoisomerase II/histidine kinase"/>
    <property type="match status" value="1"/>
</dbReference>
<dbReference type="SUPFAM" id="SSF55781">
    <property type="entry name" value="GAF domain-like"/>
    <property type="match status" value="1"/>
</dbReference>
<dbReference type="SUPFAM" id="SSF47384">
    <property type="entry name" value="Homodimeric domain of signal transducing histidine kinase"/>
    <property type="match status" value="1"/>
</dbReference>
<dbReference type="GO" id="GO:0016301">
    <property type="term" value="F:kinase activity"/>
    <property type="evidence" value="ECO:0007669"/>
    <property type="project" value="UniProtKB-KW"/>
</dbReference>
<dbReference type="Gene3D" id="3.30.565.10">
    <property type="entry name" value="Histidine kinase-like ATPase, C-terminal domain"/>
    <property type="match status" value="1"/>
</dbReference>
<dbReference type="SMART" id="SM00387">
    <property type="entry name" value="HATPase_c"/>
    <property type="match status" value="1"/>
</dbReference>
<dbReference type="PANTHER" id="PTHR43102:SF2">
    <property type="entry name" value="GAF DOMAIN-CONTAINING PROTEIN"/>
    <property type="match status" value="1"/>
</dbReference>
<name>A0ABS8M6R9_9FLAO</name>
<dbReference type="InterPro" id="IPR036890">
    <property type="entry name" value="HATPase_C_sf"/>
</dbReference>
<keyword evidence="3" id="KW-0597">Phosphoprotein</keyword>
<dbReference type="Proteomes" id="UP001430700">
    <property type="component" value="Unassembled WGS sequence"/>
</dbReference>
<dbReference type="SMART" id="SM00065">
    <property type="entry name" value="GAF"/>
    <property type="match status" value="1"/>
</dbReference>
<organism evidence="5 6">
    <name type="scientific">Flavobacterium lipolyticum</name>
    <dbReference type="NCBI Taxonomy" id="2893754"/>
    <lineage>
        <taxon>Bacteria</taxon>
        <taxon>Pseudomonadati</taxon>
        <taxon>Bacteroidota</taxon>
        <taxon>Flavobacteriia</taxon>
        <taxon>Flavobacteriales</taxon>
        <taxon>Flavobacteriaceae</taxon>
        <taxon>Flavobacterium</taxon>
    </lineage>
</organism>
<accession>A0ABS8M6R9</accession>
<feature type="domain" description="Histidine kinase" evidence="4">
    <location>
        <begin position="218"/>
        <end position="431"/>
    </location>
</feature>
<evidence type="ECO:0000256" key="2">
    <source>
        <dbReference type="ARBA" id="ARBA00012438"/>
    </source>
</evidence>
<dbReference type="InterPro" id="IPR003018">
    <property type="entry name" value="GAF"/>
</dbReference>
<reference evidence="5" key="1">
    <citation type="submission" date="2021-11" db="EMBL/GenBank/DDBJ databases">
        <title>Description of novel Flavobacterium species.</title>
        <authorList>
            <person name="Saticioglu I.B."/>
            <person name="Ay H."/>
            <person name="Altun S."/>
            <person name="Duman M."/>
        </authorList>
    </citation>
    <scope>NUCLEOTIDE SEQUENCE</scope>
    <source>
        <strain evidence="5">F-126</strain>
    </source>
</reference>
<dbReference type="InterPro" id="IPR004358">
    <property type="entry name" value="Sig_transdc_His_kin-like_C"/>
</dbReference>
<evidence type="ECO:0000256" key="3">
    <source>
        <dbReference type="ARBA" id="ARBA00022553"/>
    </source>
</evidence>
<dbReference type="Gene3D" id="1.10.287.130">
    <property type="match status" value="1"/>
</dbReference>
<evidence type="ECO:0000313" key="6">
    <source>
        <dbReference type="Proteomes" id="UP001430700"/>
    </source>
</evidence>
<dbReference type="Gene3D" id="3.30.450.40">
    <property type="match status" value="1"/>
</dbReference>
<protein>
    <recommendedName>
        <fullName evidence="2">histidine kinase</fullName>
        <ecNumber evidence="2">2.7.13.3</ecNumber>
    </recommendedName>
</protein>
<dbReference type="RefSeq" id="WP_230001316.1">
    <property type="nucleotide sequence ID" value="NZ_JAJJMN010000002.1"/>
</dbReference>
<dbReference type="Pfam" id="PF01590">
    <property type="entry name" value="GAF"/>
    <property type="match status" value="1"/>
</dbReference>